<dbReference type="EC" id="2.7.11.1" evidence="2"/>
<proteinExistence type="predicted"/>
<feature type="transmembrane region" description="Helical" evidence="13">
    <location>
        <begin position="16"/>
        <end position="39"/>
    </location>
</feature>
<keyword evidence="10 13" id="KW-0472">Membrane</keyword>
<dbReference type="GO" id="GO:0016020">
    <property type="term" value="C:membrane"/>
    <property type="evidence" value="ECO:0007669"/>
    <property type="project" value="UniProtKB-SubCell"/>
</dbReference>
<evidence type="ECO:0000256" key="8">
    <source>
        <dbReference type="ARBA" id="ARBA00022840"/>
    </source>
</evidence>
<keyword evidence="5 13" id="KW-0812">Transmembrane</keyword>
<keyword evidence="15" id="KW-1185">Reference proteome</keyword>
<dbReference type="InterPro" id="IPR011009">
    <property type="entry name" value="Kinase-like_dom_sf"/>
</dbReference>
<dbReference type="PANTHER" id="PTHR47984">
    <property type="entry name" value="OS01G0323000 PROTEIN"/>
    <property type="match status" value="1"/>
</dbReference>
<dbReference type="Gramene" id="ESR39155">
    <property type="protein sequence ID" value="ESR39155"/>
    <property type="gene ID" value="CICLE_v100254141mg"/>
</dbReference>
<dbReference type="InParanoid" id="V4SK15"/>
<keyword evidence="6" id="KW-0547">Nucleotide-binding</keyword>
<keyword evidence="7" id="KW-0418">Kinase</keyword>
<comment type="subcellular location">
    <subcellularLocation>
        <location evidence="1">Membrane</location>
        <topology evidence="1">Single-pass membrane protein</topology>
    </subcellularLocation>
</comment>
<dbReference type="InterPro" id="IPR052232">
    <property type="entry name" value="RLK_Ser/Thr-Kinase"/>
</dbReference>
<accession>V4SK15</accession>
<evidence type="ECO:0000256" key="10">
    <source>
        <dbReference type="ARBA" id="ARBA00023136"/>
    </source>
</evidence>
<evidence type="ECO:0000313" key="14">
    <source>
        <dbReference type="EMBL" id="ESR39155.1"/>
    </source>
</evidence>
<evidence type="ECO:0000256" key="13">
    <source>
        <dbReference type="SAM" id="Phobius"/>
    </source>
</evidence>
<keyword evidence="3" id="KW-0597">Phosphoprotein</keyword>
<keyword evidence="8" id="KW-0067">ATP-binding</keyword>
<evidence type="ECO:0000256" key="5">
    <source>
        <dbReference type="ARBA" id="ARBA00022692"/>
    </source>
</evidence>
<dbReference type="PANTHER" id="PTHR47984:SF30">
    <property type="entry name" value="PROTEIN KINASE DOMAIN-CONTAINING PROTEIN"/>
    <property type="match status" value="1"/>
</dbReference>
<evidence type="ECO:0000256" key="11">
    <source>
        <dbReference type="ARBA" id="ARBA00047899"/>
    </source>
</evidence>
<evidence type="ECO:0000256" key="2">
    <source>
        <dbReference type="ARBA" id="ARBA00012513"/>
    </source>
</evidence>
<dbReference type="Gene3D" id="3.30.200.20">
    <property type="entry name" value="Phosphorylase Kinase, domain 1"/>
    <property type="match status" value="1"/>
</dbReference>
<name>V4SK15_CITCL</name>
<keyword evidence="4" id="KW-0808">Transferase</keyword>
<dbReference type="GO" id="GO:0005524">
    <property type="term" value="F:ATP binding"/>
    <property type="evidence" value="ECO:0007669"/>
    <property type="project" value="UniProtKB-KW"/>
</dbReference>
<reference evidence="14 15" key="1">
    <citation type="submission" date="2013-10" db="EMBL/GenBank/DDBJ databases">
        <authorList>
            <consortium name="International Citrus Genome Consortium"/>
            <person name="Jenkins J."/>
            <person name="Schmutz J."/>
            <person name="Prochnik S."/>
            <person name="Rokhsar D."/>
            <person name="Gmitter F."/>
            <person name="Ollitrault P."/>
            <person name="Machado M."/>
            <person name="Talon M."/>
            <person name="Wincker P."/>
            <person name="Jaillon O."/>
            <person name="Morgante M."/>
        </authorList>
    </citation>
    <scope>NUCLEOTIDE SEQUENCE</scope>
    <source>
        <strain evidence="15">cv. Clemenules</strain>
    </source>
</reference>
<dbReference type="GO" id="GO:0004674">
    <property type="term" value="F:protein serine/threonine kinase activity"/>
    <property type="evidence" value="ECO:0007669"/>
    <property type="project" value="UniProtKB-EC"/>
</dbReference>
<evidence type="ECO:0000313" key="15">
    <source>
        <dbReference type="Proteomes" id="UP000030687"/>
    </source>
</evidence>
<comment type="catalytic activity">
    <reaction evidence="11">
        <text>L-threonyl-[protein] + ATP = O-phospho-L-threonyl-[protein] + ADP + H(+)</text>
        <dbReference type="Rhea" id="RHEA:46608"/>
        <dbReference type="Rhea" id="RHEA-COMP:11060"/>
        <dbReference type="Rhea" id="RHEA-COMP:11605"/>
        <dbReference type="ChEBI" id="CHEBI:15378"/>
        <dbReference type="ChEBI" id="CHEBI:30013"/>
        <dbReference type="ChEBI" id="CHEBI:30616"/>
        <dbReference type="ChEBI" id="CHEBI:61977"/>
        <dbReference type="ChEBI" id="CHEBI:456216"/>
        <dbReference type="EC" id="2.7.11.1"/>
    </reaction>
</comment>
<gene>
    <name evidence="14" type="ORF">CICLE_v100254141mg</name>
</gene>
<evidence type="ECO:0000256" key="12">
    <source>
        <dbReference type="ARBA" id="ARBA00048679"/>
    </source>
</evidence>
<evidence type="ECO:0000256" key="6">
    <source>
        <dbReference type="ARBA" id="ARBA00022741"/>
    </source>
</evidence>
<dbReference type="KEGG" id="cic:CICLE_v100254141m"/>
<evidence type="ECO:0000256" key="9">
    <source>
        <dbReference type="ARBA" id="ARBA00022989"/>
    </source>
</evidence>
<comment type="catalytic activity">
    <reaction evidence="12">
        <text>L-seryl-[protein] + ATP = O-phospho-L-seryl-[protein] + ADP + H(+)</text>
        <dbReference type="Rhea" id="RHEA:17989"/>
        <dbReference type="Rhea" id="RHEA-COMP:9863"/>
        <dbReference type="Rhea" id="RHEA-COMP:11604"/>
        <dbReference type="ChEBI" id="CHEBI:15378"/>
        <dbReference type="ChEBI" id="CHEBI:29999"/>
        <dbReference type="ChEBI" id="CHEBI:30616"/>
        <dbReference type="ChEBI" id="CHEBI:83421"/>
        <dbReference type="ChEBI" id="CHEBI:456216"/>
        <dbReference type="EC" id="2.7.11.1"/>
    </reaction>
</comment>
<evidence type="ECO:0000256" key="7">
    <source>
        <dbReference type="ARBA" id="ARBA00022777"/>
    </source>
</evidence>
<evidence type="ECO:0000256" key="4">
    <source>
        <dbReference type="ARBA" id="ARBA00022679"/>
    </source>
</evidence>
<sequence length="199" mass="21656">MSDRLSKPTSIFGLRLWVVVGVCVGAAFVLLLFIISLWFTSKTKRSKTKHKKPSLNDAAINDDNNNHHAIIPVISKDIPEVRIHPASNPEPADPMAVTGSVIERQALLLPLEEESPTGYNKIHVHIGKDNRICYPGNGSGGGSGDQVAAVVPEVSHLGWGHWYTLRELEVSTNGFSDDKVIGEGGYGIVYYGLLEDNSK</sequence>
<evidence type="ECO:0000256" key="3">
    <source>
        <dbReference type="ARBA" id="ARBA00022553"/>
    </source>
</evidence>
<feature type="non-terminal residue" evidence="14">
    <location>
        <position position="199"/>
    </location>
</feature>
<dbReference type="STRING" id="85681.V4SK15"/>
<dbReference type="OMA" id="RSYRINR"/>
<protein>
    <recommendedName>
        <fullName evidence="2">non-specific serine/threonine protein kinase</fullName>
        <ecNumber evidence="2">2.7.11.1</ecNumber>
    </recommendedName>
</protein>
<dbReference type="SUPFAM" id="SSF56112">
    <property type="entry name" value="Protein kinase-like (PK-like)"/>
    <property type="match status" value="1"/>
</dbReference>
<dbReference type="eggNOG" id="KOG1187">
    <property type="taxonomic scope" value="Eukaryota"/>
</dbReference>
<evidence type="ECO:0000256" key="1">
    <source>
        <dbReference type="ARBA" id="ARBA00004167"/>
    </source>
</evidence>
<dbReference type="EMBL" id="KI536925">
    <property type="protein sequence ID" value="ESR39155.1"/>
    <property type="molecule type" value="Genomic_DNA"/>
</dbReference>
<keyword evidence="9 13" id="KW-1133">Transmembrane helix</keyword>
<organism evidence="14 15">
    <name type="scientific">Citrus clementina</name>
    <name type="common">Clementine</name>
    <name type="synonym">Citrus deliciosa x Citrus sinensis</name>
    <dbReference type="NCBI Taxonomy" id="85681"/>
    <lineage>
        <taxon>Eukaryota</taxon>
        <taxon>Viridiplantae</taxon>
        <taxon>Streptophyta</taxon>
        <taxon>Embryophyta</taxon>
        <taxon>Tracheophyta</taxon>
        <taxon>Spermatophyta</taxon>
        <taxon>Magnoliopsida</taxon>
        <taxon>eudicotyledons</taxon>
        <taxon>Gunneridae</taxon>
        <taxon>Pentapetalae</taxon>
        <taxon>rosids</taxon>
        <taxon>malvids</taxon>
        <taxon>Sapindales</taxon>
        <taxon>Rutaceae</taxon>
        <taxon>Aurantioideae</taxon>
        <taxon>Citrus</taxon>
    </lineage>
</organism>
<dbReference type="Proteomes" id="UP000030687">
    <property type="component" value="Unassembled WGS sequence"/>
</dbReference>
<dbReference type="AlphaFoldDB" id="V4SK15"/>